<dbReference type="GO" id="GO:0016757">
    <property type="term" value="F:glycosyltransferase activity"/>
    <property type="evidence" value="ECO:0007669"/>
    <property type="project" value="UniProtKB-KW"/>
</dbReference>
<comment type="caution">
    <text evidence="3">The sequence shown here is derived from an EMBL/GenBank/DDBJ whole genome shotgun (WGS) entry which is preliminary data.</text>
</comment>
<dbReference type="Pfam" id="PF13439">
    <property type="entry name" value="Glyco_transf_4"/>
    <property type="match status" value="1"/>
</dbReference>
<dbReference type="EC" id="2.4.-.-" evidence="3"/>
<proteinExistence type="predicted"/>
<evidence type="ECO:0000313" key="4">
    <source>
        <dbReference type="Proteomes" id="UP000772618"/>
    </source>
</evidence>
<reference evidence="3 4" key="1">
    <citation type="submission" date="2021-05" db="EMBL/GenBank/DDBJ databases">
        <title>A Polyphasic approach of four new species of the genus Ohtaekwangia: Ohtaekwangia histidinii sp. nov., Ohtaekwangia cretensis sp. nov., Ohtaekwangia indiensis sp. nov., Ohtaekwangia reichenbachii sp. nov. from diverse environment.</title>
        <authorList>
            <person name="Octaviana S."/>
        </authorList>
    </citation>
    <scope>NUCLEOTIDE SEQUENCE [LARGE SCALE GENOMIC DNA]</scope>
    <source>
        <strain evidence="3 4">PWU20</strain>
    </source>
</reference>
<evidence type="ECO:0000259" key="2">
    <source>
        <dbReference type="Pfam" id="PF13439"/>
    </source>
</evidence>
<sequence>MKIVHVVEPFVSGVAVFVKLLVENLPNDQHIIIHGERKDVAPAEAVKKTFPVKNVKFIKWRSAQRSINPKKDLLAFMELYSILKRLKKKNLVDAVHLHSSKSGFLGRLACRLANIDNVVYTPNGAPFLLKGASPVGMLYKALEKIGSALGGKVVCCSQSEQQVYLSLGIKALNINNGIPVNKNLPQVNLPKGNRFRIVNCARITDQKNPWLFNEIAKQFEGMEQFEFIWVGDGEAREALTSSNIVISGWIPEKKAHEIVSTSDIYLSTSNFEGLSFSVLEALVFKKPVLLTDCVGNKDVVKKGLNGDLFQSAKGAVLKIMQYFNNRKMLTVMGEYSSNYCKQAFNISSTSSMYRNLYSGNNLVA</sequence>
<dbReference type="PANTHER" id="PTHR45947">
    <property type="entry name" value="SULFOQUINOVOSYL TRANSFERASE SQD2"/>
    <property type="match status" value="1"/>
</dbReference>
<keyword evidence="4" id="KW-1185">Reference proteome</keyword>
<evidence type="ECO:0000259" key="1">
    <source>
        <dbReference type="Pfam" id="PF00534"/>
    </source>
</evidence>
<feature type="domain" description="Glycosyltransferase subfamily 4-like N-terminal" evidence="2">
    <location>
        <begin position="11"/>
        <end position="178"/>
    </location>
</feature>
<keyword evidence="3" id="KW-0808">Transferase</keyword>
<keyword evidence="3" id="KW-0328">Glycosyltransferase</keyword>
<dbReference type="Pfam" id="PF00534">
    <property type="entry name" value="Glycos_transf_1"/>
    <property type="match status" value="1"/>
</dbReference>
<dbReference type="RefSeq" id="WP_254153552.1">
    <property type="nucleotide sequence ID" value="NZ_JAHESD010000017.1"/>
</dbReference>
<dbReference type="InterPro" id="IPR028098">
    <property type="entry name" value="Glyco_trans_4-like_N"/>
</dbReference>
<dbReference type="Proteomes" id="UP000772618">
    <property type="component" value="Unassembled WGS sequence"/>
</dbReference>
<accession>A0ABS5VRV8</accession>
<dbReference type="Gene3D" id="3.40.50.2000">
    <property type="entry name" value="Glycogen Phosphorylase B"/>
    <property type="match status" value="2"/>
</dbReference>
<dbReference type="PANTHER" id="PTHR45947:SF3">
    <property type="entry name" value="SULFOQUINOVOSYL TRANSFERASE SQD2"/>
    <property type="match status" value="1"/>
</dbReference>
<dbReference type="EMBL" id="JAHESD010000017">
    <property type="protein sequence ID" value="MBT1703589.1"/>
    <property type="molecule type" value="Genomic_DNA"/>
</dbReference>
<dbReference type="SUPFAM" id="SSF53756">
    <property type="entry name" value="UDP-Glycosyltransferase/glycogen phosphorylase"/>
    <property type="match status" value="1"/>
</dbReference>
<evidence type="ECO:0000313" key="3">
    <source>
        <dbReference type="EMBL" id="MBT1703589.1"/>
    </source>
</evidence>
<name>A0ABS5VRV8_9BACT</name>
<protein>
    <submittedName>
        <fullName evidence="3">Glycosyltransferase</fullName>
        <ecNumber evidence="3">2.4.-.-</ecNumber>
    </submittedName>
</protein>
<organism evidence="3 4">
    <name type="scientific">Chryseosolibacter indicus</name>
    <dbReference type="NCBI Taxonomy" id="2782351"/>
    <lineage>
        <taxon>Bacteria</taxon>
        <taxon>Pseudomonadati</taxon>
        <taxon>Bacteroidota</taxon>
        <taxon>Cytophagia</taxon>
        <taxon>Cytophagales</taxon>
        <taxon>Chryseotaleaceae</taxon>
        <taxon>Chryseosolibacter</taxon>
    </lineage>
</organism>
<dbReference type="InterPro" id="IPR001296">
    <property type="entry name" value="Glyco_trans_1"/>
</dbReference>
<dbReference type="InterPro" id="IPR050194">
    <property type="entry name" value="Glycosyltransferase_grp1"/>
</dbReference>
<feature type="domain" description="Glycosyl transferase family 1" evidence="1">
    <location>
        <begin position="183"/>
        <end position="336"/>
    </location>
</feature>
<gene>
    <name evidence="3" type="ORF">KK060_09885</name>
</gene>